<name>A0A6I4ISM0_9FLAO</name>
<evidence type="ECO:0000313" key="2">
    <source>
        <dbReference type="Proteomes" id="UP000431264"/>
    </source>
</evidence>
<keyword evidence="2" id="KW-1185">Reference proteome</keyword>
<reference evidence="2" key="1">
    <citation type="submission" date="2019-05" db="EMBL/GenBank/DDBJ databases">
        <title>Flavobacterium profundi sp. nov., isolated from a deep-sea seamount.</title>
        <authorList>
            <person name="Zhang D.-C."/>
        </authorList>
    </citation>
    <scope>NUCLEOTIDE SEQUENCE [LARGE SCALE GENOMIC DNA]</scope>
    <source>
        <strain evidence="2">TP390</strain>
    </source>
</reference>
<sequence>MKKIIFLISVFSVLVSCKIQETIAVNELNEVDLKYGFDFSPMLKLGKKEGEEKQNQKAYDTVLDFKALLAEHKDSIAKLPDSVRTQLEFLADFDIHMKVDESKDIFLYEMGMKLSSFDALSKDMNPFKSIGTLSKMDKSLAMGADKADDGNENYETTYTYNSHYFEKKIVSKVKKEKEKQKISENEELGDDEFSKQLKEALKECSYVIKYTFPKKIKSVSLKNAKISEDKKSFTYEILLDDLENQEDLSFKVQFYE</sequence>
<evidence type="ECO:0000313" key="1">
    <source>
        <dbReference type="EMBL" id="MVO09267.1"/>
    </source>
</evidence>
<dbReference type="EMBL" id="WQLW01000005">
    <property type="protein sequence ID" value="MVO09267.1"/>
    <property type="molecule type" value="Genomic_DNA"/>
</dbReference>
<proteinExistence type="predicted"/>
<evidence type="ECO:0008006" key="3">
    <source>
        <dbReference type="Google" id="ProtNLM"/>
    </source>
</evidence>
<gene>
    <name evidence="1" type="ORF">GOQ30_08870</name>
</gene>
<dbReference type="AlphaFoldDB" id="A0A6I4ISM0"/>
<comment type="caution">
    <text evidence="1">The sequence shown here is derived from an EMBL/GenBank/DDBJ whole genome shotgun (WGS) entry which is preliminary data.</text>
</comment>
<dbReference type="OrthoDB" id="978531at2"/>
<protein>
    <recommendedName>
        <fullName evidence="3">Lipoprotein</fullName>
    </recommendedName>
</protein>
<dbReference type="PROSITE" id="PS51257">
    <property type="entry name" value="PROKAR_LIPOPROTEIN"/>
    <property type="match status" value="1"/>
</dbReference>
<accession>A0A6I4ISM0</accession>
<organism evidence="1 2">
    <name type="scientific">Flavobacterium profundi</name>
    <dbReference type="NCBI Taxonomy" id="1774945"/>
    <lineage>
        <taxon>Bacteria</taxon>
        <taxon>Pseudomonadati</taxon>
        <taxon>Bacteroidota</taxon>
        <taxon>Flavobacteriia</taxon>
        <taxon>Flavobacteriales</taxon>
        <taxon>Flavobacteriaceae</taxon>
        <taxon>Flavobacterium</taxon>
    </lineage>
</organism>
<dbReference type="Proteomes" id="UP000431264">
    <property type="component" value="Unassembled WGS sequence"/>
</dbReference>
<dbReference type="RefSeq" id="WP_140997645.1">
    <property type="nucleotide sequence ID" value="NZ_VDCZ01000005.1"/>
</dbReference>